<dbReference type="AlphaFoldDB" id="A0A4U8YTJ5"/>
<dbReference type="InterPro" id="IPR029055">
    <property type="entry name" value="Ntn_hydrolases_N"/>
</dbReference>
<dbReference type="GO" id="GO:0004066">
    <property type="term" value="F:asparagine synthase (glutamine-hydrolyzing) activity"/>
    <property type="evidence" value="ECO:0007669"/>
    <property type="project" value="UniProtKB-EC"/>
</dbReference>
<dbReference type="InterPro" id="IPR017932">
    <property type="entry name" value="GATase_2_dom"/>
</dbReference>
<dbReference type="InterPro" id="IPR014729">
    <property type="entry name" value="Rossmann-like_a/b/a_fold"/>
</dbReference>
<evidence type="ECO:0000256" key="4">
    <source>
        <dbReference type="ARBA" id="ARBA00022741"/>
    </source>
</evidence>
<accession>A0A4U8YTJ5</accession>
<dbReference type="Gene3D" id="3.60.20.10">
    <property type="entry name" value="Glutamine Phosphoribosylpyrophosphate, subunit 1, domain 1"/>
    <property type="match status" value="1"/>
</dbReference>
<keyword evidence="4 9" id="KW-0547">Nucleotide-binding</keyword>
<dbReference type="EMBL" id="CAADHO010000015">
    <property type="protein sequence ID" value="VFQ47300.1"/>
    <property type="molecule type" value="Genomic_DNA"/>
</dbReference>
<comment type="pathway">
    <text evidence="1">Amino-acid biosynthesis; L-asparagine biosynthesis; L-asparagine from L-aspartate (L-Gln route): step 1/1.</text>
</comment>
<dbReference type="GO" id="GO:0006529">
    <property type="term" value="P:asparagine biosynthetic process"/>
    <property type="evidence" value="ECO:0007669"/>
    <property type="project" value="UniProtKB-KW"/>
</dbReference>
<name>A0A4U8YTJ5_9BACT</name>
<evidence type="ECO:0000259" key="10">
    <source>
        <dbReference type="PROSITE" id="PS51278"/>
    </source>
</evidence>
<gene>
    <name evidence="11" type="ORF">MSL71_49950</name>
</gene>
<keyword evidence="8" id="KW-0061">Asparagine biosynthesis</keyword>
<protein>
    <recommendedName>
        <fullName evidence="3">asparagine synthase (glutamine-hydrolyzing)</fullName>
        <ecNumber evidence="3">6.3.5.4</ecNumber>
    </recommendedName>
</protein>
<evidence type="ECO:0000256" key="5">
    <source>
        <dbReference type="ARBA" id="ARBA00022840"/>
    </source>
</evidence>
<dbReference type="GO" id="GO:0005524">
    <property type="term" value="F:ATP binding"/>
    <property type="evidence" value="ECO:0007669"/>
    <property type="project" value="UniProtKB-KW"/>
</dbReference>
<feature type="active site" description="For GATase activity" evidence="8">
    <location>
        <position position="2"/>
    </location>
</feature>
<dbReference type="RefSeq" id="WP_180146831.1">
    <property type="nucleotide sequence ID" value="NZ_CAADHO010000015.1"/>
</dbReference>
<dbReference type="InterPro" id="IPR033738">
    <property type="entry name" value="AsnB_N"/>
</dbReference>
<dbReference type="Proteomes" id="UP000507962">
    <property type="component" value="Unassembled WGS sequence"/>
</dbReference>
<dbReference type="InterPro" id="IPR006426">
    <property type="entry name" value="Asn_synth_AEB"/>
</dbReference>
<evidence type="ECO:0000256" key="9">
    <source>
        <dbReference type="PIRSR" id="PIRSR001589-2"/>
    </source>
</evidence>
<feature type="binding site" evidence="9">
    <location>
        <position position="285"/>
    </location>
    <ligand>
        <name>ATP</name>
        <dbReference type="ChEBI" id="CHEBI:30616"/>
    </ligand>
</feature>
<keyword evidence="8" id="KW-0028">Amino-acid biosynthesis</keyword>
<dbReference type="SUPFAM" id="SSF56235">
    <property type="entry name" value="N-terminal nucleophile aminohydrolases (Ntn hydrolases)"/>
    <property type="match status" value="1"/>
</dbReference>
<evidence type="ECO:0000256" key="2">
    <source>
        <dbReference type="ARBA" id="ARBA00005752"/>
    </source>
</evidence>
<evidence type="ECO:0000313" key="12">
    <source>
        <dbReference type="Proteomes" id="UP000507962"/>
    </source>
</evidence>
<feature type="binding site" evidence="9">
    <location>
        <position position="98"/>
    </location>
    <ligand>
        <name>L-glutamine</name>
        <dbReference type="ChEBI" id="CHEBI:58359"/>
    </ligand>
</feature>
<evidence type="ECO:0000256" key="1">
    <source>
        <dbReference type="ARBA" id="ARBA00005187"/>
    </source>
</evidence>
<keyword evidence="6 8" id="KW-0315">Glutamine amidotransferase</keyword>
<evidence type="ECO:0000256" key="8">
    <source>
        <dbReference type="PIRSR" id="PIRSR001589-1"/>
    </source>
</evidence>
<dbReference type="PROSITE" id="PS51278">
    <property type="entry name" value="GATASE_TYPE_2"/>
    <property type="match status" value="1"/>
</dbReference>
<dbReference type="Pfam" id="PF00733">
    <property type="entry name" value="Asn_synthase"/>
    <property type="match status" value="1"/>
</dbReference>
<dbReference type="PANTHER" id="PTHR43284">
    <property type="entry name" value="ASPARAGINE SYNTHETASE (GLUTAMINE-HYDROLYZING)"/>
    <property type="match status" value="1"/>
</dbReference>
<evidence type="ECO:0000256" key="7">
    <source>
        <dbReference type="ARBA" id="ARBA00048741"/>
    </source>
</evidence>
<dbReference type="Pfam" id="PF13522">
    <property type="entry name" value="GATase_6"/>
    <property type="match status" value="1"/>
</dbReference>
<dbReference type="CDD" id="cd00712">
    <property type="entry name" value="AsnB"/>
    <property type="match status" value="1"/>
</dbReference>
<evidence type="ECO:0000313" key="11">
    <source>
        <dbReference type="EMBL" id="VFQ47300.1"/>
    </source>
</evidence>
<comment type="catalytic activity">
    <reaction evidence="7">
        <text>L-aspartate + L-glutamine + ATP + H2O = L-asparagine + L-glutamate + AMP + diphosphate + H(+)</text>
        <dbReference type="Rhea" id="RHEA:12228"/>
        <dbReference type="ChEBI" id="CHEBI:15377"/>
        <dbReference type="ChEBI" id="CHEBI:15378"/>
        <dbReference type="ChEBI" id="CHEBI:29985"/>
        <dbReference type="ChEBI" id="CHEBI:29991"/>
        <dbReference type="ChEBI" id="CHEBI:30616"/>
        <dbReference type="ChEBI" id="CHEBI:33019"/>
        <dbReference type="ChEBI" id="CHEBI:58048"/>
        <dbReference type="ChEBI" id="CHEBI:58359"/>
        <dbReference type="ChEBI" id="CHEBI:456215"/>
        <dbReference type="EC" id="6.3.5.4"/>
    </reaction>
</comment>
<dbReference type="CDD" id="cd01991">
    <property type="entry name" value="Asn_synthase_B_C"/>
    <property type="match status" value="1"/>
</dbReference>
<dbReference type="SUPFAM" id="SSF52402">
    <property type="entry name" value="Adenine nucleotide alpha hydrolases-like"/>
    <property type="match status" value="1"/>
</dbReference>
<dbReference type="EC" id="6.3.5.4" evidence="3"/>
<evidence type="ECO:0000256" key="6">
    <source>
        <dbReference type="ARBA" id="ARBA00022962"/>
    </source>
</evidence>
<reference evidence="11 12" key="1">
    <citation type="submission" date="2019-03" db="EMBL/GenBank/DDBJ databases">
        <authorList>
            <person name="Nijsse B."/>
        </authorList>
    </citation>
    <scope>NUCLEOTIDE SEQUENCE [LARGE SCALE GENOMIC DNA]</scope>
    <source>
        <strain evidence="11">Desulfoluna butyratoxydans MSL71</strain>
    </source>
</reference>
<sequence length="649" mass="73522">MCGIIGALSYPPVGGQSLETALDSLHHRGPDDRGIYSDEQIQLGHVRLSIIDLSSKGHQPMPSHCGRYWISCNGEIYNFIELKRELVQLGCVFKSQSDTEVLLEAYAQWGSSCLNKLVGMFSFAIWDKNKKELFLARDRTGEKPLYYWSDNKQFVFSSELKSLLHLLPSTPRISPAAMDAYLHNQYVPEPETALEGIHKLPAAHFLVIRCDQWTIKPERYWCLTDARPVYGNPAQLVRQQLERSMELTLRSDVPVGVALSGGIDSGIIATLAASMSNAPLSAFSVGYPGRPPYDERSDAAKLAIENGIPFFDIELKTSHFVDRFPELVTIMDDPIGDIAAYGHYAVMELASDHGIKVMLSGIGGDELFWGYEWMIRAADMTRKKMPAAEYDSQFLKAISPILERIAFTRFYRRLNYSQTAPKPFRDLVSKGKRLAEMAVHRPDQLVLSNLVPDFQHAIGALANFYTPDFARQIPHRNPFRQFSDKLKGLKEPHEINMAVCKALFETWLVSNCLSLGDRVSMDSSVEARCPFLNHRLIETVIGIMNTHEEVEYRHKALLKTAVEDILPTEVLHRPKQGFQPPVNEWMTQIVKTYYDYVKSGYLISNHVTSTCTLDRLLKRADTFGPDLFLLYKITVLELWYAGVVQNKTF</sequence>
<proteinExistence type="inferred from homology"/>
<dbReference type="InterPro" id="IPR051786">
    <property type="entry name" value="ASN_synthetase/amidase"/>
</dbReference>
<evidence type="ECO:0000256" key="3">
    <source>
        <dbReference type="ARBA" id="ARBA00012737"/>
    </source>
</evidence>
<dbReference type="NCBIfam" id="TIGR01536">
    <property type="entry name" value="asn_synth_AEB"/>
    <property type="match status" value="1"/>
</dbReference>
<dbReference type="PANTHER" id="PTHR43284:SF1">
    <property type="entry name" value="ASPARAGINE SYNTHETASE"/>
    <property type="match status" value="1"/>
</dbReference>
<keyword evidence="5 9" id="KW-0067">ATP-binding</keyword>
<dbReference type="InterPro" id="IPR001962">
    <property type="entry name" value="Asn_synthase"/>
</dbReference>
<comment type="similarity">
    <text evidence="2">Belongs to the asparagine synthetase family.</text>
</comment>
<keyword evidence="12" id="KW-1185">Reference proteome</keyword>
<feature type="domain" description="Glutamine amidotransferase type-2" evidence="10">
    <location>
        <begin position="2"/>
        <end position="211"/>
    </location>
</feature>
<feature type="binding site" evidence="9">
    <location>
        <begin position="360"/>
        <end position="361"/>
    </location>
    <ligand>
        <name>ATP</name>
        <dbReference type="ChEBI" id="CHEBI:30616"/>
    </ligand>
</feature>
<dbReference type="Gene3D" id="3.40.50.620">
    <property type="entry name" value="HUPs"/>
    <property type="match status" value="2"/>
</dbReference>
<organism evidence="11 12">
    <name type="scientific">Desulfoluna butyratoxydans</name>
    <dbReference type="NCBI Taxonomy" id="231438"/>
    <lineage>
        <taxon>Bacteria</taxon>
        <taxon>Pseudomonadati</taxon>
        <taxon>Thermodesulfobacteriota</taxon>
        <taxon>Desulfobacteria</taxon>
        <taxon>Desulfobacterales</taxon>
        <taxon>Desulfolunaceae</taxon>
        <taxon>Desulfoluna</taxon>
    </lineage>
</organism>
<dbReference type="PIRSF" id="PIRSF001589">
    <property type="entry name" value="Asn_synthetase_glu-h"/>
    <property type="match status" value="1"/>
</dbReference>